<comment type="caution">
    <text evidence="1">The sequence shown here is derived from an EMBL/GenBank/DDBJ whole genome shotgun (WGS) entry which is preliminary data.</text>
</comment>
<dbReference type="RefSeq" id="WP_116411423.1">
    <property type="nucleotide sequence ID" value="NZ_NBXB01000027.1"/>
</dbReference>
<evidence type="ECO:0000313" key="2">
    <source>
        <dbReference type="Proteomes" id="UP000256541"/>
    </source>
</evidence>
<dbReference type="EMBL" id="NBXB01000027">
    <property type="protein sequence ID" value="RFA14845.1"/>
    <property type="molecule type" value="Genomic_DNA"/>
</dbReference>
<dbReference type="AlphaFoldDB" id="A0A3E0VZ10"/>
<sequence>MSAESNVAVILDLVDSRQIADRAAAQKLLEQAFAVVNAAVEHVEPFAATLGDEFQAVYCTLADALEATLLARLSMPEGLDARVGIGCGEIRSVGAGLTGVLQDGSAWWAARSAIDEAHLRADTRVPTLRSWYQGRGEPSFTDAAVNAYLLGRDYVVGGMSARERRLALGRWLGHSQSVLAEQEGVSQSAVSQSLRRAGVTALQAGIVALREAGEAC</sequence>
<evidence type="ECO:0000313" key="1">
    <source>
        <dbReference type="EMBL" id="RFA14845.1"/>
    </source>
</evidence>
<protein>
    <recommendedName>
        <fullName evidence="3">SatD family protein</fullName>
    </recommendedName>
</protein>
<organism evidence="1 2">
    <name type="scientific">Subtercola boreus</name>
    <dbReference type="NCBI Taxonomy" id="120213"/>
    <lineage>
        <taxon>Bacteria</taxon>
        <taxon>Bacillati</taxon>
        <taxon>Actinomycetota</taxon>
        <taxon>Actinomycetes</taxon>
        <taxon>Micrococcales</taxon>
        <taxon>Microbacteriaceae</taxon>
        <taxon>Subtercola</taxon>
    </lineage>
</organism>
<proteinExistence type="predicted"/>
<reference evidence="1 2" key="1">
    <citation type="submission" date="2017-04" db="EMBL/GenBank/DDBJ databases">
        <title>Comparative genome analysis of Subtercola boreus.</title>
        <authorList>
            <person name="Cho Y.-J."/>
            <person name="Cho A."/>
            <person name="Kim O.-S."/>
            <person name="Lee J.-I."/>
        </authorList>
    </citation>
    <scope>NUCLEOTIDE SEQUENCE [LARGE SCALE GENOMIC DNA]</scope>
    <source>
        <strain evidence="1 2">P27479</strain>
    </source>
</reference>
<evidence type="ECO:0008006" key="3">
    <source>
        <dbReference type="Google" id="ProtNLM"/>
    </source>
</evidence>
<gene>
    <name evidence="1" type="ORF">B7R22_09035</name>
</gene>
<dbReference type="Pfam" id="PF16264">
    <property type="entry name" value="SatD"/>
    <property type="match status" value="1"/>
</dbReference>
<name>A0A3E0VZ10_9MICO</name>
<dbReference type="InterPro" id="IPR032580">
    <property type="entry name" value="SatD"/>
</dbReference>
<accession>A0A3E0VZ10</accession>
<dbReference type="Proteomes" id="UP000256541">
    <property type="component" value="Unassembled WGS sequence"/>
</dbReference>
<dbReference type="OrthoDB" id="4711815at2"/>